<comment type="caution">
    <text evidence="5">The sequence shown here is derived from an EMBL/GenBank/DDBJ whole genome shotgun (WGS) entry which is preliminary data.</text>
</comment>
<evidence type="ECO:0000256" key="3">
    <source>
        <dbReference type="ARBA" id="ARBA00023204"/>
    </source>
</evidence>
<keyword evidence="3" id="KW-0234">DNA repair</keyword>
<dbReference type="PANTHER" id="PTHR10150">
    <property type="entry name" value="DNA REPAIR ENDONUCLEASE XPF"/>
    <property type="match status" value="1"/>
</dbReference>
<dbReference type="Proteomes" id="UP000719412">
    <property type="component" value="Unassembled WGS sequence"/>
</dbReference>
<name>A0A8J6HWD2_TENMO</name>
<proteinExistence type="predicted"/>
<evidence type="ECO:0000256" key="1">
    <source>
        <dbReference type="ARBA" id="ARBA00022763"/>
    </source>
</evidence>
<dbReference type="AlphaFoldDB" id="A0A8J6HWD2"/>
<feature type="region of interest" description="Disordered" evidence="4">
    <location>
        <begin position="411"/>
        <end position="439"/>
    </location>
</feature>
<evidence type="ECO:0008006" key="7">
    <source>
        <dbReference type="Google" id="ProtNLM"/>
    </source>
</evidence>
<organism evidence="5 6">
    <name type="scientific">Tenebrio molitor</name>
    <name type="common">Yellow mealworm beetle</name>
    <dbReference type="NCBI Taxonomy" id="7067"/>
    <lineage>
        <taxon>Eukaryota</taxon>
        <taxon>Metazoa</taxon>
        <taxon>Ecdysozoa</taxon>
        <taxon>Arthropoda</taxon>
        <taxon>Hexapoda</taxon>
        <taxon>Insecta</taxon>
        <taxon>Pterygota</taxon>
        <taxon>Neoptera</taxon>
        <taxon>Endopterygota</taxon>
        <taxon>Coleoptera</taxon>
        <taxon>Polyphaga</taxon>
        <taxon>Cucujiformia</taxon>
        <taxon>Tenebrionidae</taxon>
        <taxon>Tenebrio</taxon>
    </lineage>
</organism>
<evidence type="ECO:0000313" key="6">
    <source>
        <dbReference type="Proteomes" id="UP000719412"/>
    </source>
</evidence>
<keyword evidence="6" id="KW-1185">Reference proteome</keyword>
<dbReference type="GO" id="GO:0000724">
    <property type="term" value="P:double-strand break repair via homologous recombination"/>
    <property type="evidence" value="ECO:0007669"/>
    <property type="project" value="TreeGrafter"/>
</dbReference>
<dbReference type="EMBL" id="JABDTM020006105">
    <property type="protein sequence ID" value="KAH0821792.1"/>
    <property type="molecule type" value="Genomic_DNA"/>
</dbReference>
<dbReference type="PANTHER" id="PTHR10150:SF0">
    <property type="entry name" value="DNA REPAIR ENDONUCLEASE XPF"/>
    <property type="match status" value="1"/>
</dbReference>
<protein>
    <recommendedName>
        <fullName evidence="7">DNA repair endonuclease XPF</fullName>
    </recommendedName>
</protein>
<evidence type="ECO:0000313" key="5">
    <source>
        <dbReference type="EMBL" id="KAH0821792.1"/>
    </source>
</evidence>
<gene>
    <name evidence="5" type="ORF">GEV33_000999</name>
</gene>
<dbReference type="GO" id="GO:0000014">
    <property type="term" value="F:single-stranded DNA endodeoxyribonuclease activity"/>
    <property type="evidence" value="ECO:0007669"/>
    <property type="project" value="TreeGrafter"/>
</dbReference>
<accession>A0A8J6HWD2</accession>
<dbReference type="GO" id="GO:0000712">
    <property type="term" value="P:resolution of meiotic recombination intermediates"/>
    <property type="evidence" value="ECO:0007669"/>
    <property type="project" value="TreeGrafter"/>
</dbReference>
<evidence type="ECO:0000256" key="2">
    <source>
        <dbReference type="ARBA" id="ARBA00022801"/>
    </source>
</evidence>
<dbReference type="GO" id="GO:0003684">
    <property type="term" value="F:damaged DNA binding"/>
    <property type="evidence" value="ECO:0007669"/>
    <property type="project" value="TreeGrafter"/>
</dbReference>
<dbReference type="GO" id="GO:0003697">
    <property type="term" value="F:single-stranded DNA binding"/>
    <property type="evidence" value="ECO:0007669"/>
    <property type="project" value="TreeGrafter"/>
</dbReference>
<feature type="compositionally biased region" description="Basic and acidic residues" evidence="4">
    <location>
        <begin position="423"/>
        <end position="435"/>
    </location>
</feature>
<reference evidence="5" key="1">
    <citation type="journal article" date="2020" name="J Insects Food Feed">
        <title>The yellow mealworm (Tenebrio molitor) genome: a resource for the emerging insects as food and feed industry.</title>
        <authorList>
            <person name="Eriksson T."/>
            <person name="Andere A."/>
            <person name="Kelstrup H."/>
            <person name="Emery V."/>
            <person name="Picard C."/>
        </authorList>
    </citation>
    <scope>NUCLEOTIDE SEQUENCE</scope>
    <source>
        <strain evidence="5">Stoneville</strain>
        <tissue evidence="5">Whole head</tissue>
    </source>
</reference>
<dbReference type="GO" id="GO:0000110">
    <property type="term" value="C:nucleotide-excision repair factor 1 complex"/>
    <property type="evidence" value="ECO:0007669"/>
    <property type="project" value="TreeGrafter"/>
</dbReference>
<dbReference type="GO" id="GO:1901255">
    <property type="term" value="P:nucleotide-excision repair involved in interstrand cross-link repair"/>
    <property type="evidence" value="ECO:0007669"/>
    <property type="project" value="TreeGrafter"/>
</dbReference>
<reference evidence="5" key="2">
    <citation type="submission" date="2021-08" db="EMBL/GenBank/DDBJ databases">
        <authorList>
            <person name="Eriksson T."/>
        </authorList>
    </citation>
    <scope>NUCLEOTIDE SEQUENCE</scope>
    <source>
        <strain evidence="5">Stoneville</strain>
        <tissue evidence="5">Whole head</tissue>
    </source>
</reference>
<keyword evidence="2" id="KW-0378">Hydrolase</keyword>
<sequence length="520" mass="60094">MAEGESESSEIDQLLENVDLEYMGLNLDLVLLNLIKVYSDPGNLVVVLNTTEAEETFFMNKINDGNLHRTIYTTNTTERLEDVYLSGGVHFITTRILVVDMLKNRIPIDKITGFIILRAHKVLESCQEAFALRLFRQSNKTGFIKAFSNSVQSFTMGFGHVERVMRTLFVKELYIWPRFHSMVIQSLKQYEPQVVELHVPISENMSNMQTYILELMNMTVKELKRINKTVELQEITVENCLTKKFQKNLQMQLDGIWNQLSDKSRQLVADLKTLRHLIISMHYSDPITFYSNLSSYRTMEYAQTATWVWSEPAEMLFSQASTLIFTGDKELNPEFCPKWKTLLDILKVEIPHEIEKSNNHENKIVILCSDHKTCHQLKELLTHGPHNYLFLMALQKKITFKKINDSFSNCKKDDGNVAPKKPKLNEEGAEKKPEDEKTEECEDIRSSYLLTMSQSSGGSKEDYVFEPHEEVAGKYESHTNLSVVDSPHDPHSNFQRHKRRRQFATQLGRAPAVIHSHVPQ</sequence>
<evidence type="ECO:0000256" key="4">
    <source>
        <dbReference type="SAM" id="MobiDB-lite"/>
    </source>
</evidence>
<keyword evidence="1" id="KW-0227">DNA damage</keyword>